<dbReference type="EMBL" id="AB576631">
    <property type="protein sequence ID" value="BAS29987.1"/>
    <property type="molecule type" value="Genomic_RNA"/>
</dbReference>
<organism evidence="1 2">
    <name type="scientific">Porcine rotavirus</name>
    <dbReference type="NCBI Taxonomy" id="10913"/>
    <lineage>
        <taxon>Viruses</taxon>
        <taxon>Riboviria</taxon>
        <taxon>Orthornavirae</taxon>
        <taxon>Duplornaviricota</taxon>
        <taxon>Resentoviricetes</taxon>
        <taxon>Reovirales</taxon>
        <taxon>Sedoreoviridae</taxon>
        <taxon>Rotavirus</taxon>
        <taxon>Rotavirus tritogastroenteritidis</taxon>
        <taxon>Rotavirus C</taxon>
    </lineage>
</organism>
<sequence>MAKLVIINSAKGELAETHEDIFKISNLTNREVFVRANERTTEILRKQTFYTVLDVDNVPKDNDAFRMYNDLFPTTIFKTSEDNFLFGTCNHVLHNTIHYSYDLFDSMVSELSTYLPSDWKIEKINNAKDYPIGNDVLFYVFDNLNKLTIDDFVRSKEKHENAIPKCTESEDRKKEILSEILQHIYEPAIEYDPQSYNYRISRREIGKLVRSQIFKMLNGIVHLIGPEMESVKDIIIAMFEGIKFIFYTIDESKYTTYEAELKYNKKERLTLSRSLIPQRKNQNNFIKGLIMHILKFGVPVKVLYIGSFPSYWLETMQWFPVNIICYDPKFRDVKNDKVIWHAREFTIEDARQVDLGTYAYIDIRTDIRNVDPVTKESKLLEEDDLNVQIALEIAKRNGSAFCKRKIFKTNTVYGKPYFHPRILQLGREYYNYIDGGTKSTIISENNMYEMLLKARSNNIANYVFEGSKFDENVDIPESHTVVALYSISNTINSLKTIEKVIAAKHFITFPHYADSGDWRDIKQVKPTPFQDHKRQLEFTDWSINPKAYVNKYRCEVLSESVFLQIGNYRALIPDLYNHMISIRHEMPLFFSDRYFAHIGIRQPSIFKRDHYMTSRIAAYISRQLTHSVDLSNLQKNRFEGYSGHLIAIETSFNSLVYTMSPFRWLIRAKQLLKERNKRDRYRIGQGEPHTKEEFENTYEYLQKNNLINDSFQHMLIPNP</sequence>
<dbReference type="Proteomes" id="UP000105555">
    <property type="component" value="Genome"/>
</dbReference>
<protein>
    <submittedName>
        <fullName evidence="1">VP3</fullName>
    </submittedName>
</protein>
<name>A0A0K2SS39_ROTCP</name>
<accession>A0A0K2SS39</accession>
<evidence type="ECO:0000313" key="2">
    <source>
        <dbReference type="Proteomes" id="UP000105555"/>
    </source>
</evidence>
<proteinExistence type="predicted"/>
<reference evidence="2" key="1">
    <citation type="journal article" date="2011" name="Emerg. Infect. Dis.">
        <title>Porcine rotavirus closely related to novel group of human rotaviruses.</title>
        <authorList>
            <person name="Wakuda M."/>
            <person name="Ide T."/>
            <person name="Sasaki J."/>
            <person name="Komoto S."/>
            <person name="Ishii J."/>
            <person name="Sanekata T."/>
            <person name="Taniguchi K."/>
        </authorList>
    </citation>
    <scope>NUCLEOTIDE SEQUENCE [LARGE SCALE GENOMIC DNA]</scope>
</reference>
<evidence type="ECO:0000313" key="1">
    <source>
        <dbReference type="EMBL" id="BAS29987.1"/>
    </source>
</evidence>